<dbReference type="InterPro" id="IPR001753">
    <property type="entry name" value="Enoyl-CoA_hydra/iso"/>
</dbReference>
<evidence type="ECO:0000313" key="4">
    <source>
        <dbReference type="Proteomes" id="UP001319827"/>
    </source>
</evidence>
<dbReference type="InterPro" id="IPR051683">
    <property type="entry name" value="Enoyl-CoA_Hydratase/Isomerase"/>
</dbReference>
<dbReference type="RefSeq" id="WP_221252357.1">
    <property type="nucleotide sequence ID" value="NZ_AP024355.1"/>
</dbReference>
<dbReference type="EMBL" id="AP024355">
    <property type="protein sequence ID" value="BCR04918.1"/>
    <property type="molecule type" value="Genomic_DNA"/>
</dbReference>
<dbReference type="Proteomes" id="UP001319827">
    <property type="component" value="Chromosome"/>
</dbReference>
<protein>
    <submittedName>
        <fullName evidence="3">Methylglutaconyl-CoA hydratase</fullName>
    </submittedName>
</protein>
<comment type="similarity">
    <text evidence="1 2">Belongs to the enoyl-CoA hydratase/isomerase family.</text>
</comment>
<dbReference type="Gene3D" id="1.10.12.10">
    <property type="entry name" value="Lyase 2-enoyl-coa Hydratase, Chain A, domain 2"/>
    <property type="match status" value="1"/>
</dbReference>
<dbReference type="PANTHER" id="PTHR42964:SF1">
    <property type="entry name" value="POLYKETIDE BIOSYNTHESIS ENOYL-COA HYDRATASE PKSH-RELATED"/>
    <property type="match status" value="1"/>
</dbReference>
<reference evidence="3 4" key="2">
    <citation type="journal article" date="2021" name="Int. J. Syst. Evol. Microbiol.">
        <title>Isolation and Polyphasic Characterization of Desulfuromonas versatilis sp. Nov., an Electrogenic Bacteria Capable of Versatile Metabolism Isolated from a Graphene Oxide-Reducing Enrichment Culture.</title>
        <authorList>
            <person name="Xie L."/>
            <person name="Yoshida N."/>
            <person name="Ishii S."/>
            <person name="Meng L."/>
        </authorList>
    </citation>
    <scope>NUCLEOTIDE SEQUENCE [LARGE SCALE GENOMIC DNA]</scope>
    <source>
        <strain evidence="3 4">NIT-T3</strain>
    </source>
</reference>
<dbReference type="SUPFAM" id="SSF52096">
    <property type="entry name" value="ClpP/crotonase"/>
    <property type="match status" value="1"/>
</dbReference>
<dbReference type="InterPro" id="IPR014748">
    <property type="entry name" value="Enoyl-CoA_hydra_C"/>
</dbReference>
<gene>
    <name evidence="3" type="ORF">DESUT3_19870</name>
</gene>
<evidence type="ECO:0000256" key="2">
    <source>
        <dbReference type="RuleBase" id="RU003707"/>
    </source>
</evidence>
<dbReference type="InterPro" id="IPR029045">
    <property type="entry name" value="ClpP/crotonase-like_dom_sf"/>
</dbReference>
<sequence>MNDDRILTKIDELGRATLTLNRPELHNAFDDALIATLVEALKGFERDEQVRVVMLAANGKSFSSGADLNWMRRMADYTFEENLADANGLAELMKVLANLSKPTVALVQGAAIGGGVGLVVCCDIALATEQASFCLSEVKLGLIPAVISPYVATAIGARATRRYFLTAERLDAREALRLGLVHEVLADREALAARAEALSRAMLQNGPRAMAAVKELVAEVAHAWLDDDLIADTAERIAEMRASAEGREGLSAFLEKRQPSWVRG</sequence>
<keyword evidence="4" id="KW-1185">Reference proteome</keyword>
<dbReference type="PROSITE" id="PS00166">
    <property type="entry name" value="ENOYL_COA_HYDRATASE"/>
    <property type="match status" value="1"/>
</dbReference>
<dbReference type="Gene3D" id="3.90.226.10">
    <property type="entry name" value="2-enoyl-CoA Hydratase, Chain A, domain 1"/>
    <property type="match status" value="1"/>
</dbReference>
<reference evidence="3 4" key="1">
    <citation type="journal article" date="2016" name="C (Basel)">
        <title>Selective Growth of and Electricity Production by Marine Exoelectrogenic Bacteria in Self-Aggregated Hydrogel of Microbially Reduced Graphene Oxide.</title>
        <authorList>
            <person name="Yoshida N."/>
            <person name="Goto Y."/>
            <person name="Miyata Y."/>
        </authorList>
    </citation>
    <scope>NUCLEOTIDE SEQUENCE [LARGE SCALE GENOMIC DNA]</scope>
    <source>
        <strain evidence="3 4">NIT-T3</strain>
    </source>
</reference>
<dbReference type="InterPro" id="IPR018376">
    <property type="entry name" value="Enoyl-CoA_hyd/isom_CS"/>
</dbReference>
<accession>A0ABM8HSN9</accession>
<evidence type="ECO:0000256" key="1">
    <source>
        <dbReference type="ARBA" id="ARBA00005254"/>
    </source>
</evidence>
<evidence type="ECO:0000313" key="3">
    <source>
        <dbReference type="EMBL" id="BCR04918.1"/>
    </source>
</evidence>
<dbReference type="PANTHER" id="PTHR42964">
    <property type="entry name" value="ENOYL-COA HYDRATASE"/>
    <property type="match status" value="1"/>
</dbReference>
<organism evidence="3 4">
    <name type="scientific">Desulfuromonas versatilis</name>
    <dbReference type="NCBI Taxonomy" id="2802975"/>
    <lineage>
        <taxon>Bacteria</taxon>
        <taxon>Pseudomonadati</taxon>
        <taxon>Thermodesulfobacteriota</taxon>
        <taxon>Desulfuromonadia</taxon>
        <taxon>Desulfuromonadales</taxon>
        <taxon>Desulfuromonadaceae</taxon>
        <taxon>Desulfuromonas</taxon>
    </lineage>
</organism>
<name>A0ABM8HSN9_9BACT</name>
<dbReference type="CDD" id="cd06558">
    <property type="entry name" value="crotonase-like"/>
    <property type="match status" value="1"/>
</dbReference>
<dbReference type="Pfam" id="PF00378">
    <property type="entry name" value="ECH_1"/>
    <property type="match status" value="1"/>
</dbReference>
<proteinExistence type="inferred from homology"/>